<dbReference type="InterPro" id="IPR023204">
    <property type="entry name" value="SP1917_dom_sf"/>
</dbReference>
<sequence length="116" mass="12774">MNARLFAMRFADLYPAYVNKAEGKGRTRDEVDTIIAYATGVSSEDLHALVEDPESSTTVGEFFDQATLPANAHLITGSVCGVKVQEVDDPTMKKIRILDELIDELAKGKAMEKILR</sequence>
<proteinExistence type="predicted"/>
<evidence type="ECO:0000313" key="1">
    <source>
        <dbReference type="EMBL" id="APT84392.1"/>
    </source>
</evidence>
<accession>A0A1L7CEV1</accession>
<protein>
    <recommendedName>
        <fullName evidence="3">DUF2200 domain-containing protein</fullName>
    </recommendedName>
</protein>
<dbReference type="AlphaFoldDB" id="A0A1L7CEV1"/>
<dbReference type="KEGG" id="caqu:CAQU_04130"/>
<dbReference type="Proteomes" id="UP000185478">
    <property type="component" value="Chromosome"/>
</dbReference>
<dbReference type="EMBL" id="CP009245">
    <property type="protein sequence ID" value="APT84392.1"/>
    <property type="molecule type" value="Genomic_DNA"/>
</dbReference>
<dbReference type="RefSeq" id="WP_075725436.1">
    <property type="nucleotide sequence ID" value="NZ_CP009245.1"/>
</dbReference>
<evidence type="ECO:0008006" key="3">
    <source>
        <dbReference type="Google" id="ProtNLM"/>
    </source>
</evidence>
<reference evidence="1 2" key="1">
    <citation type="submission" date="2014-08" db="EMBL/GenBank/DDBJ databases">
        <title>Complete genome sequence of Corynebacterium aquilae S-613T(T) (=DSM 44791(T)), isolated from the choana of a healthy golden eagle.</title>
        <authorList>
            <person name="Ruckert C."/>
            <person name="Albersmeier A."/>
            <person name="Winkler A."/>
            <person name="Kalinowski J."/>
        </authorList>
    </citation>
    <scope>NUCLEOTIDE SEQUENCE [LARGE SCALE GENOMIC DNA]</scope>
    <source>
        <strain evidence="1 2">S-613</strain>
    </source>
</reference>
<dbReference type="InterPro" id="IPR014580">
    <property type="entry name" value="UCP033199"/>
</dbReference>
<keyword evidence="2" id="KW-1185">Reference proteome</keyword>
<organism evidence="1 2">
    <name type="scientific">Corynebacterium aquilae DSM 44791</name>
    <dbReference type="NCBI Taxonomy" id="1431546"/>
    <lineage>
        <taxon>Bacteria</taxon>
        <taxon>Bacillati</taxon>
        <taxon>Actinomycetota</taxon>
        <taxon>Actinomycetes</taxon>
        <taxon>Mycobacteriales</taxon>
        <taxon>Corynebacteriaceae</taxon>
        <taxon>Corynebacterium</taxon>
    </lineage>
</organism>
<dbReference type="Gene3D" id="1.10.8.290">
    <property type="entry name" value="uncharacterized protein sp1917 domain"/>
    <property type="match status" value="1"/>
</dbReference>
<name>A0A1L7CEV1_9CORY</name>
<dbReference type="OrthoDB" id="3192540at2"/>
<dbReference type="Pfam" id="PF09966">
    <property type="entry name" value="DUF2200"/>
    <property type="match status" value="1"/>
</dbReference>
<gene>
    <name evidence="1" type="ORF">CAQU_04130</name>
</gene>
<evidence type="ECO:0000313" key="2">
    <source>
        <dbReference type="Proteomes" id="UP000185478"/>
    </source>
</evidence>